<dbReference type="EMBL" id="KZ293651">
    <property type="protein sequence ID" value="PBK96029.1"/>
    <property type="molecule type" value="Genomic_DNA"/>
</dbReference>
<reference evidence="3" key="1">
    <citation type="journal article" date="2017" name="Nat. Ecol. Evol.">
        <title>Genome expansion and lineage-specific genetic innovations in the forest pathogenic fungi Armillaria.</title>
        <authorList>
            <person name="Sipos G."/>
            <person name="Prasanna A.N."/>
            <person name="Walter M.C."/>
            <person name="O'Connor E."/>
            <person name="Balint B."/>
            <person name="Krizsan K."/>
            <person name="Kiss B."/>
            <person name="Hess J."/>
            <person name="Varga T."/>
            <person name="Slot J."/>
            <person name="Riley R."/>
            <person name="Boka B."/>
            <person name="Rigling D."/>
            <person name="Barry K."/>
            <person name="Lee J."/>
            <person name="Mihaltcheva S."/>
            <person name="LaButti K."/>
            <person name="Lipzen A."/>
            <person name="Waldron R."/>
            <person name="Moloney N.M."/>
            <person name="Sperisen C."/>
            <person name="Kredics L."/>
            <person name="Vagvoelgyi C."/>
            <person name="Patrignani A."/>
            <person name="Fitzpatrick D."/>
            <person name="Nagy I."/>
            <person name="Doyle S."/>
            <person name="Anderson J.B."/>
            <person name="Grigoriev I.V."/>
            <person name="Gueldener U."/>
            <person name="Muensterkoetter M."/>
            <person name="Nagy L.G."/>
        </authorList>
    </citation>
    <scope>NUCLEOTIDE SEQUENCE [LARGE SCALE GENOMIC DNA]</scope>
    <source>
        <strain evidence="3">Ar21-2</strain>
    </source>
</reference>
<dbReference type="OrthoDB" id="10485881at2759"/>
<sequence length="281" mass="30907">MPKVCTASTPKTPHMTIDSVGLHKSDYWKKDQRDANKVAIQAIALQFASPKPPAQSCPCSTGGSCLTFSHPWMIAIVLIAKVLHCAKITSLAESSASKGHPLSKVTSTRFSSGRSRFPSPTMSSPLGPSTSNRNQCPNTSLKLPSSFPPLSSSIASCHHICLFPPLPPLDFNVRESSDGEDRLMLGSSSEDDEVIMLDDPPGAVDPICTFLPVEVGSRLRLQSYRAHLGEKGVEKIGAFERYIMRKKKWIPCSWEEEIYTHWGECIAIKGDDMPHQKDWED</sequence>
<feature type="compositionally biased region" description="Low complexity" evidence="1">
    <location>
        <begin position="106"/>
        <end position="121"/>
    </location>
</feature>
<proteinExistence type="predicted"/>
<organism evidence="2 3">
    <name type="scientific">Armillaria gallica</name>
    <name type="common">Bulbous honey fungus</name>
    <name type="synonym">Armillaria bulbosa</name>
    <dbReference type="NCBI Taxonomy" id="47427"/>
    <lineage>
        <taxon>Eukaryota</taxon>
        <taxon>Fungi</taxon>
        <taxon>Dikarya</taxon>
        <taxon>Basidiomycota</taxon>
        <taxon>Agaricomycotina</taxon>
        <taxon>Agaricomycetes</taxon>
        <taxon>Agaricomycetidae</taxon>
        <taxon>Agaricales</taxon>
        <taxon>Marasmiineae</taxon>
        <taxon>Physalacriaceae</taxon>
        <taxon>Armillaria</taxon>
    </lineage>
</organism>
<evidence type="ECO:0000313" key="3">
    <source>
        <dbReference type="Proteomes" id="UP000217790"/>
    </source>
</evidence>
<feature type="region of interest" description="Disordered" evidence="1">
    <location>
        <begin position="97"/>
        <end position="138"/>
    </location>
</feature>
<protein>
    <submittedName>
        <fullName evidence="2">Uncharacterized protein</fullName>
    </submittedName>
</protein>
<evidence type="ECO:0000256" key="1">
    <source>
        <dbReference type="SAM" id="MobiDB-lite"/>
    </source>
</evidence>
<gene>
    <name evidence="2" type="ORF">ARMGADRAFT_1028253</name>
</gene>
<feature type="compositionally biased region" description="Polar residues" evidence="1">
    <location>
        <begin position="122"/>
        <end position="138"/>
    </location>
</feature>
<keyword evidence="3" id="KW-1185">Reference proteome</keyword>
<accession>A0A2H3DLE2</accession>
<name>A0A2H3DLE2_ARMGA</name>
<dbReference type="InParanoid" id="A0A2H3DLE2"/>
<dbReference type="AlphaFoldDB" id="A0A2H3DLE2"/>
<dbReference type="OMA" id="ASCHHIC"/>
<evidence type="ECO:0000313" key="2">
    <source>
        <dbReference type="EMBL" id="PBK96029.1"/>
    </source>
</evidence>
<dbReference type="Proteomes" id="UP000217790">
    <property type="component" value="Unassembled WGS sequence"/>
</dbReference>